<dbReference type="PIRSF" id="PIRSF000876">
    <property type="entry name" value="RR_chemtxs_CheB"/>
    <property type="match status" value="1"/>
</dbReference>
<dbReference type="GO" id="GO:0006935">
    <property type="term" value="P:chemotaxis"/>
    <property type="evidence" value="ECO:0007669"/>
    <property type="project" value="UniProtKB-UniRule"/>
</dbReference>
<dbReference type="GO" id="GO:0050568">
    <property type="term" value="F:protein-glutamine glutaminase activity"/>
    <property type="evidence" value="ECO:0007669"/>
    <property type="project" value="UniProtKB-UniRule"/>
</dbReference>
<dbReference type="HAMAP" id="MF_00099">
    <property type="entry name" value="CheB_chemtxs"/>
    <property type="match status" value="1"/>
</dbReference>
<feature type="active site" evidence="3 4">
    <location>
        <position position="292"/>
    </location>
</feature>
<evidence type="ECO:0000256" key="2">
    <source>
        <dbReference type="ARBA" id="ARBA00048267"/>
    </source>
</evidence>
<dbReference type="NCBIfam" id="NF001965">
    <property type="entry name" value="PRK00742.1"/>
    <property type="match status" value="1"/>
</dbReference>
<dbReference type="SMART" id="SM00448">
    <property type="entry name" value="REC"/>
    <property type="match status" value="1"/>
</dbReference>
<dbReference type="EC" id="3.5.1.44" evidence="3"/>
<dbReference type="GO" id="GO:0000156">
    <property type="term" value="F:phosphorelay response regulator activity"/>
    <property type="evidence" value="ECO:0007669"/>
    <property type="project" value="InterPro"/>
</dbReference>
<accession>A0A511HKY1</accession>
<dbReference type="PROSITE" id="PS50122">
    <property type="entry name" value="CHEB"/>
    <property type="match status" value="1"/>
</dbReference>
<comment type="catalytic activity">
    <reaction evidence="2 3">
        <text>[protein]-L-glutamate 5-O-methyl ester + H2O = L-glutamyl-[protein] + methanol + H(+)</text>
        <dbReference type="Rhea" id="RHEA:23236"/>
        <dbReference type="Rhea" id="RHEA-COMP:10208"/>
        <dbReference type="Rhea" id="RHEA-COMP:10311"/>
        <dbReference type="ChEBI" id="CHEBI:15377"/>
        <dbReference type="ChEBI" id="CHEBI:15378"/>
        <dbReference type="ChEBI" id="CHEBI:17790"/>
        <dbReference type="ChEBI" id="CHEBI:29973"/>
        <dbReference type="ChEBI" id="CHEBI:82795"/>
        <dbReference type="EC" id="3.1.1.61"/>
    </reaction>
</comment>
<dbReference type="GO" id="GO:0008984">
    <property type="term" value="F:protein-glutamate methylesterase activity"/>
    <property type="evidence" value="ECO:0007669"/>
    <property type="project" value="UniProtKB-UniRule"/>
</dbReference>
<reference evidence="9 10" key="1">
    <citation type="submission" date="2016-10" db="EMBL/GenBank/DDBJ databases">
        <authorList>
            <person name="Varghese N."/>
            <person name="Submissions S."/>
        </authorList>
    </citation>
    <scope>NUCLEOTIDE SEQUENCE [LARGE SCALE GENOMIC DNA]</scope>
    <source>
        <strain evidence="9 10">DSM 2260</strain>
    </source>
</reference>
<name>A0A511HKY1_9BACT</name>
<feature type="domain" description="Response regulatory" evidence="6">
    <location>
        <begin position="8"/>
        <end position="125"/>
    </location>
</feature>
<feature type="active site" evidence="3 4">
    <location>
        <position position="196"/>
    </location>
</feature>
<feature type="active site" evidence="3 4">
    <location>
        <position position="169"/>
    </location>
</feature>
<keyword evidence="10" id="KW-1185">Reference proteome</keyword>
<evidence type="ECO:0000313" key="8">
    <source>
        <dbReference type="EMBL" id="GEL73159.1"/>
    </source>
</evidence>
<keyword evidence="3 5" id="KW-0597">Phosphoprotein</keyword>
<comment type="similarity">
    <text evidence="3">Belongs to the CheB family.</text>
</comment>
<dbReference type="SUPFAM" id="SSF52738">
    <property type="entry name" value="Methylesterase CheB, C-terminal domain"/>
    <property type="match status" value="1"/>
</dbReference>
<comment type="subcellular location">
    <subcellularLocation>
        <location evidence="3">Cytoplasm</location>
    </subcellularLocation>
</comment>
<keyword evidence="3" id="KW-0963">Cytoplasm</keyword>
<dbReference type="CDD" id="cd17541">
    <property type="entry name" value="REC_CheB-like"/>
    <property type="match status" value="1"/>
</dbReference>
<dbReference type="PROSITE" id="PS50110">
    <property type="entry name" value="RESPONSE_REGULATORY"/>
    <property type="match status" value="1"/>
</dbReference>
<dbReference type="Proteomes" id="UP000198717">
    <property type="component" value="Unassembled WGS sequence"/>
</dbReference>
<dbReference type="InterPro" id="IPR001789">
    <property type="entry name" value="Sig_transdc_resp-reg_receiver"/>
</dbReference>
<comment type="domain">
    <text evidence="3">Contains a C-terminal catalytic domain, and an N-terminal region which modulates catalytic activity.</text>
</comment>
<dbReference type="EC" id="3.1.1.61" evidence="3"/>
<evidence type="ECO:0000259" key="6">
    <source>
        <dbReference type="PROSITE" id="PS50110"/>
    </source>
</evidence>
<dbReference type="Pfam" id="PF01339">
    <property type="entry name" value="CheB_methylest"/>
    <property type="match status" value="1"/>
</dbReference>
<dbReference type="InterPro" id="IPR008248">
    <property type="entry name" value="CheB-like"/>
</dbReference>
<dbReference type="InterPro" id="IPR011006">
    <property type="entry name" value="CheY-like_superfamily"/>
</dbReference>
<reference evidence="8 11" key="2">
    <citation type="submission" date="2019-07" db="EMBL/GenBank/DDBJ databases">
        <title>Whole genome shotgun sequence of Myxococcus virescens NBRC 100334.</title>
        <authorList>
            <person name="Hosoyama A."/>
            <person name="Uohara A."/>
            <person name="Ohji S."/>
            <person name="Ichikawa N."/>
        </authorList>
    </citation>
    <scope>NUCLEOTIDE SEQUENCE [LARGE SCALE GENOMIC DNA]</scope>
    <source>
        <strain evidence="8 11">NBRC 100334</strain>
    </source>
</reference>
<dbReference type="SUPFAM" id="SSF52172">
    <property type="entry name" value="CheY-like"/>
    <property type="match status" value="1"/>
</dbReference>
<organism evidence="8 11">
    <name type="scientific">Myxococcus virescens</name>
    <dbReference type="NCBI Taxonomy" id="83456"/>
    <lineage>
        <taxon>Bacteria</taxon>
        <taxon>Pseudomonadati</taxon>
        <taxon>Myxococcota</taxon>
        <taxon>Myxococcia</taxon>
        <taxon>Myxococcales</taxon>
        <taxon>Cystobacterineae</taxon>
        <taxon>Myxococcaceae</taxon>
        <taxon>Myxococcus</taxon>
    </lineage>
</organism>
<gene>
    <name evidence="3 8" type="primary">cheB</name>
    <name evidence="8" type="ORF">MVI01_49430</name>
    <name evidence="9" type="ORF">SAMN04488504_10251</name>
</gene>
<evidence type="ECO:0000313" key="11">
    <source>
        <dbReference type="Proteomes" id="UP000321224"/>
    </source>
</evidence>
<dbReference type="Pfam" id="PF00072">
    <property type="entry name" value="Response_reg"/>
    <property type="match status" value="1"/>
</dbReference>
<comment type="PTM">
    <text evidence="3">Phosphorylated by CheA. Phosphorylation of the N-terminal regulatory domain activates the methylesterase activity.</text>
</comment>
<comment type="catalytic activity">
    <reaction evidence="3">
        <text>L-glutaminyl-[protein] + H2O = L-glutamyl-[protein] + NH4(+)</text>
        <dbReference type="Rhea" id="RHEA:16441"/>
        <dbReference type="Rhea" id="RHEA-COMP:10207"/>
        <dbReference type="Rhea" id="RHEA-COMP:10208"/>
        <dbReference type="ChEBI" id="CHEBI:15377"/>
        <dbReference type="ChEBI" id="CHEBI:28938"/>
        <dbReference type="ChEBI" id="CHEBI:29973"/>
        <dbReference type="ChEBI" id="CHEBI:30011"/>
        <dbReference type="EC" id="3.5.1.44"/>
    </reaction>
</comment>
<evidence type="ECO:0000256" key="3">
    <source>
        <dbReference type="HAMAP-Rule" id="MF_00099"/>
    </source>
</evidence>
<evidence type="ECO:0000256" key="4">
    <source>
        <dbReference type="PROSITE-ProRule" id="PRU00050"/>
    </source>
</evidence>
<dbReference type="PANTHER" id="PTHR42872">
    <property type="entry name" value="PROTEIN-GLUTAMATE METHYLESTERASE/PROTEIN-GLUTAMINE GLUTAMINASE"/>
    <property type="match status" value="1"/>
</dbReference>
<dbReference type="EMBL" id="BJVY01000031">
    <property type="protein sequence ID" value="GEL73159.1"/>
    <property type="molecule type" value="Genomic_DNA"/>
</dbReference>
<evidence type="ECO:0000259" key="7">
    <source>
        <dbReference type="PROSITE" id="PS50122"/>
    </source>
</evidence>
<proteinExistence type="inferred from homology"/>
<protein>
    <recommendedName>
        <fullName evidence="3">Protein-glutamate methylesterase/protein-glutamine glutaminase</fullName>
        <ecNumber evidence="3">3.1.1.61</ecNumber>
        <ecNumber evidence="3">3.5.1.44</ecNumber>
    </recommendedName>
</protein>
<dbReference type="InterPro" id="IPR035909">
    <property type="entry name" value="CheB_C"/>
</dbReference>
<dbReference type="InterPro" id="IPR000673">
    <property type="entry name" value="Sig_transdc_resp-reg_Me-estase"/>
</dbReference>
<dbReference type="Proteomes" id="UP000321224">
    <property type="component" value="Unassembled WGS sequence"/>
</dbReference>
<dbReference type="Gene3D" id="3.40.50.180">
    <property type="entry name" value="Methylesterase CheB, C-terminal domain"/>
    <property type="match status" value="1"/>
</dbReference>
<comment type="caution">
    <text evidence="8">The sequence shown here is derived from an EMBL/GenBank/DDBJ whole genome shotgun (WGS) entry which is preliminary data.</text>
</comment>
<dbReference type="CDD" id="cd16432">
    <property type="entry name" value="CheB_Rec"/>
    <property type="match status" value="1"/>
</dbReference>
<evidence type="ECO:0000313" key="10">
    <source>
        <dbReference type="Proteomes" id="UP000198717"/>
    </source>
</evidence>
<sequence length="348" mass="35881">MTVVSPIRVLVVDDSAFARKVLRQVLSSAEGLEVVGVARDGLDALEKVAELSPDVLTLDLVMPGLDGLGVLRALASSAAAPRVVVVSSAGEESELAVAALQAGAVELVNKPTALATERLYELGGELVAKVRTAAGAVARAPPEPAPSPEASSAPVARAAAKSLVVVGTSTGGPQALTRLLSELPVDFPAPLALALHIPTGYTEAVARRLNAHCALEVFEAVDGLELRPGRVVLARSGQHLKLERHGPVTLARLDRQPLRTAHHPSVDVLFESAARSWGSDVVGLVLTGMGDDGVAGARAIREAGGTVLTESESSCVVYGMPRAVKEAGLATASAPLEGMLALLRRHVR</sequence>
<keyword evidence="1 3" id="KW-0378">Hydrolase</keyword>
<evidence type="ECO:0000256" key="5">
    <source>
        <dbReference type="PROSITE-ProRule" id="PRU00169"/>
    </source>
</evidence>
<evidence type="ECO:0000256" key="1">
    <source>
        <dbReference type="ARBA" id="ARBA00022801"/>
    </source>
</evidence>
<evidence type="ECO:0000313" key="9">
    <source>
        <dbReference type="EMBL" id="SDD63380.1"/>
    </source>
</evidence>
<dbReference type="EMBL" id="FNAJ01000002">
    <property type="protein sequence ID" value="SDD63380.1"/>
    <property type="molecule type" value="Genomic_DNA"/>
</dbReference>
<dbReference type="GO" id="GO:0005737">
    <property type="term" value="C:cytoplasm"/>
    <property type="evidence" value="ECO:0007669"/>
    <property type="project" value="UniProtKB-SubCell"/>
</dbReference>
<comment type="function">
    <text evidence="3">Involved in chemotaxis. Part of a chemotaxis signal transduction system that modulates chemotaxis in response to various stimuli. Catalyzes the demethylation of specific methylglutamate residues introduced into the chemoreceptors (methyl-accepting chemotaxis proteins or MCP) by CheR. Also mediates the irreversible deamidation of specific glutamine residues to glutamic acid.</text>
</comment>
<dbReference type="AlphaFoldDB" id="A0A511HKY1"/>
<feature type="domain" description="CheB-type methylesterase" evidence="7">
    <location>
        <begin position="157"/>
        <end position="348"/>
    </location>
</feature>
<keyword evidence="3 4" id="KW-0145">Chemotaxis</keyword>
<dbReference type="RefSeq" id="WP_090487226.1">
    <property type="nucleotide sequence ID" value="NZ_BJVY01000031.1"/>
</dbReference>
<feature type="modified residue" description="4-aspartylphosphate" evidence="3 5">
    <location>
        <position position="59"/>
    </location>
</feature>
<dbReference type="PANTHER" id="PTHR42872:SF3">
    <property type="entry name" value="PROTEIN-GLUTAMATE METHYLESTERASE_PROTEIN-GLUTAMINE GLUTAMINASE 1"/>
    <property type="match status" value="1"/>
</dbReference>
<dbReference type="Gene3D" id="3.40.50.2300">
    <property type="match status" value="1"/>
</dbReference>